<name>A0A830GY65_9CREN</name>
<protein>
    <recommendedName>
        <fullName evidence="3">Methyltransferase</fullName>
    </recommendedName>
</protein>
<dbReference type="Gene3D" id="3.40.50.150">
    <property type="entry name" value="Vaccinia Virus protein VP39"/>
    <property type="match status" value="1"/>
</dbReference>
<dbReference type="RefSeq" id="WP_188596292.1">
    <property type="nucleotide sequence ID" value="NZ_BMNL01000002.1"/>
</dbReference>
<dbReference type="SUPFAM" id="SSF53335">
    <property type="entry name" value="S-adenosyl-L-methionine-dependent methyltransferases"/>
    <property type="match status" value="1"/>
</dbReference>
<evidence type="ECO:0000313" key="2">
    <source>
        <dbReference type="Proteomes" id="UP000610960"/>
    </source>
</evidence>
<accession>A0A830GY65</accession>
<reference evidence="1" key="2">
    <citation type="submission" date="2020-09" db="EMBL/GenBank/DDBJ databases">
        <authorList>
            <person name="Sun Q."/>
            <person name="Ohkuma M."/>
        </authorList>
    </citation>
    <scope>NUCLEOTIDE SEQUENCE</scope>
    <source>
        <strain evidence="1">JCM 10088</strain>
    </source>
</reference>
<gene>
    <name evidence="1" type="ORF">GCM10007981_09730</name>
</gene>
<proteinExistence type="predicted"/>
<reference evidence="1" key="1">
    <citation type="journal article" date="2014" name="Int. J. Syst. Evol. Microbiol.">
        <title>Complete genome sequence of Corynebacterium casei LMG S-19264T (=DSM 44701T), isolated from a smear-ripened cheese.</title>
        <authorList>
            <consortium name="US DOE Joint Genome Institute (JGI-PGF)"/>
            <person name="Walter F."/>
            <person name="Albersmeier A."/>
            <person name="Kalinowski J."/>
            <person name="Ruckert C."/>
        </authorList>
    </citation>
    <scope>NUCLEOTIDE SEQUENCE</scope>
    <source>
        <strain evidence="1">JCM 10088</strain>
    </source>
</reference>
<sequence>MSFFKFLSGGAQSSIRDPGLINALNELGLMDRYYITILLRVMESRYTIAGAIRLAEENKTSLYIRSLIGVSQRMNILDKLYTIRDYDYPQVSGDAAKEAGRLYNALIVKQGPDFVENKINQTVLELIHSGFNRIKAVTALKNELAKSLDLKRFRRILVASFDDGFGAVATLMNAPLLEEALVFDRPSSLESSRILVSRLASTMADRVKFTEGPLDDYVNDFRGKFDAGVLFMSFNWLSTNLFEFGQLHELIKPGGSLIIVQPLEENGFGYLYMLVQMLLGANKYPTLDELESMVSYAGFKKRGHRLERGVGYVGEWIA</sequence>
<organism evidence="1 2">
    <name type="scientific">Thermocladium modestius</name>
    <dbReference type="NCBI Taxonomy" id="62609"/>
    <lineage>
        <taxon>Archaea</taxon>
        <taxon>Thermoproteota</taxon>
        <taxon>Thermoprotei</taxon>
        <taxon>Thermoproteales</taxon>
        <taxon>Thermoproteaceae</taxon>
        <taxon>Thermocladium</taxon>
    </lineage>
</organism>
<evidence type="ECO:0000313" key="1">
    <source>
        <dbReference type="EMBL" id="GGP20679.1"/>
    </source>
</evidence>
<dbReference type="InterPro" id="IPR029063">
    <property type="entry name" value="SAM-dependent_MTases_sf"/>
</dbReference>
<dbReference type="AlphaFoldDB" id="A0A830GY65"/>
<dbReference type="Proteomes" id="UP000610960">
    <property type="component" value="Unassembled WGS sequence"/>
</dbReference>
<keyword evidence="2" id="KW-1185">Reference proteome</keyword>
<comment type="caution">
    <text evidence="1">The sequence shown here is derived from an EMBL/GenBank/DDBJ whole genome shotgun (WGS) entry which is preliminary data.</text>
</comment>
<dbReference type="EMBL" id="BMNL01000002">
    <property type="protein sequence ID" value="GGP20679.1"/>
    <property type="molecule type" value="Genomic_DNA"/>
</dbReference>
<evidence type="ECO:0008006" key="3">
    <source>
        <dbReference type="Google" id="ProtNLM"/>
    </source>
</evidence>